<comment type="caution">
    <text evidence="3">The sequence shown here is derived from an EMBL/GenBank/DDBJ whole genome shotgun (WGS) entry which is preliminary data.</text>
</comment>
<evidence type="ECO:0000259" key="2">
    <source>
        <dbReference type="Pfam" id="PF06294"/>
    </source>
</evidence>
<dbReference type="InterPro" id="IPR052111">
    <property type="entry name" value="Spermatogenesis_Ciliary_MAP"/>
</dbReference>
<evidence type="ECO:0000313" key="3">
    <source>
        <dbReference type="EMBL" id="KAG5484239.1"/>
    </source>
</evidence>
<gene>
    <name evidence="3" type="ORF">CUR178_07395</name>
</gene>
<reference evidence="3 4" key="1">
    <citation type="submission" date="2021-02" db="EMBL/GenBank/DDBJ databases">
        <title>Leishmania (Mundinia) enrietti genome sequencing and assembly.</title>
        <authorList>
            <person name="Almutairi H."/>
            <person name="Gatherer D."/>
        </authorList>
    </citation>
    <scope>NUCLEOTIDE SEQUENCE [LARGE SCALE GENOMIC DNA]</scope>
    <source>
        <strain evidence="3">CUR178</strain>
    </source>
</reference>
<dbReference type="Pfam" id="PF06294">
    <property type="entry name" value="CH_2"/>
    <property type="match status" value="1"/>
</dbReference>
<dbReference type="KEGG" id="lenr:94174549"/>
<feature type="compositionally biased region" description="Low complexity" evidence="1">
    <location>
        <begin position="736"/>
        <end position="747"/>
    </location>
</feature>
<feature type="region of interest" description="Disordered" evidence="1">
    <location>
        <begin position="866"/>
        <end position="885"/>
    </location>
</feature>
<accession>A0A836H3R9</accession>
<feature type="region of interest" description="Disordered" evidence="1">
    <location>
        <begin position="736"/>
        <end position="779"/>
    </location>
</feature>
<dbReference type="Gene3D" id="1.10.418.10">
    <property type="entry name" value="Calponin-like domain"/>
    <property type="match status" value="1"/>
</dbReference>
<dbReference type="PANTHER" id="PTHR12509">
    <property type="entry name" value="SPERMATOGENESIS-ASSOCIATED 4-RELATED"/>
    <property type="match status" value="1"/>
</dbReference>
<sequence length="1230" mass="127672">MAHTPPSEVASVGRAGAAVRKTLPIAAPSRSAAAPPLLSRTGAVLPREIFAWLQSLQLGCTVKYPKRDLANGYVIAHICARYWPHVPLHSFENKTGTASRQSNWFVLRKVLRQQGVEVSAAMVDGMMHGADGCASAFLQQLYAALTGKHVNAEAVSLESTLPEVPASKVPVYVPNSTGGAAARTRHTGGANGLSPSTHVDSRSNVAGRRGKEVLRTSPMLLPPLPPPLPMMAHMSPSTSPALASTTEGVAAGKPLLNVSVRAAGKVSTVLPVQQASASATSALIPPQGSSLAGVWFCTKVRESVPSDAVEGLVEDDKAAAAPTPSLSATLRWLSACPPGEGCVEDVSNATLGNTGKDSQDPRIAVVRMGVWQAIVGAVPELAQILVHTSGHGLDVLVDCLFASIKSAQFRLRGAHENDAGDNAPYSFVCNALHFSAALLATLSGLNVHHAVACFETYFAASPHFSQALRGLHWALAADYAELILAVLPPNRRLAASVLTSLWESIEHAVRDSAAEETALDSDANAGDAESGATGAEGMAEVCLLVLLRALLASLPTINKGAFSRTPLEAAASNHTQIDASAQTSASSVRRAAPRSGRNRVVAVLTSPDAVTNAVVQLAQQRSVAALQRAAVGDMNETNAGVDAATVATEKKIAAAALAVQVLRVELRPSLMAAFVVGEPFFSVHNALFPLPDGAETPTPSHAPSPTLSVLRARWIRWCLQRRFELGLSSHSPTASAAAISSPYSPHPQQEHQHVFHSLASSGPRDEGDRRATTATPAPLPDLWVANHETRALLNGVQALCRELSSTAELPHPAEAESRLLVGCALAESLLFLPAKYKTESANAACALAAAGTQRGGAASTTVAVVSDTEGEDEQLTGEAATSPLAGDGGDTFAEDAAEAALKVLVHEATPAQIRSILGCPSKSRADSAAPEGEALEDEAAWMAHRYVGPLNPSGLLVVESDALLLVKAALSVLGSGGALPSSPSSTGDRDLKVAGSAGGLRRLAARAAVVAREGQVEEKVAERVRWLARLLVEGRANVGGGAPLLSMCRRNDDSSAGRRSPSSLRENTVLMASAASEAELQQWRAVLSCCYEDLLLVVQAASMRLRQRGGAGGGGSPATVSVGRGTDNSRETVAAAAAHLSEAVGKELLMLAPQAEGVVCTLWRELAPFVAAPEATGSKSEGERLFVSAAAPSAALNSAFMGGPLFSFLENVSQEELVSAVYWICAVCSA</sequence>
<proteinExistence type="predicted"/>
<name>A0A836H3R9_LEIEN</name>
<dbReference type="InterPro" id="IPR036872">
    <property type="entry name" value="CH_dom_sf"/>
</dbReference>
<feature type="domain" description="CH-like" evidence="2">
    <location>
        <begin position="50"/>
        <end position="142"/>
    </location>
</feature>
<evidence type="ECO:0000313" key="4">
    <source>
        <dbReference type="Proteomes" id="UP000674179"/>
    </source>
</evidence>
<evidence type="ECO:0000256" key="1">
    <source>
        <dbReference type="SAM" id="MobiDB-lite"/>
    </source>
</evidence>
<organism evidence="3 4">
    <name type="scientific">Leishmania enriettii</name>
    <dbReference type="NCBI Taxonomy" id="5663"/>
    <lineage>
        <taxon>Eukaryota</taxon>
        <taxon>Discoba</taxon>
        <taxon>Euglenozoa</taxon>
        <taxon>Kinetoplastea</taxon>
        <taxon>Metakinetoplastina</taxon>
        <taxon>Trypanosomatida</taxon>
        <taxon>Trypanosomatidae</taxon>
        <taxon>Leishmaniinae</taxon>
        <taxon>Leishmania</taxon>
    </lineage>
</organism>
<dbReference type="GO" id="GO:0005930">
    <property type="term" value="C:axoneme"/>
    <property type="evidence" value="ECO:0007669"/>
    <property type="project" value="TreeGrafter"/>
</dbReference>
<dbReference type="OrthoDB" id="62528at2759"/>
<dbReference type="PANTHER" id="PTHR12509:SF8">
    <property type="entry name" value="SPERMATOGENESIS-ASSOCIATED PROTEIN 4"/>
    <property type="match status" value="1"/>
</dbReference>
<dbReference type="GO" id="GO:0008017">
    <property type="term" value="F:microtubule binding"/>
    <property type="evidence" value="ECO:0007669"/>
    <property type="project" value="TreeGrafter"/>
</dbReference>
<dbReference type="RefSeq" id="XP_067695127.1">
    <property type="nucleotide sequence ID" value="XM_067839039.1"/>
</dbReference>
<dbReference type="AlphaFoldDB" id="A0A836H3R9"/>
<dbReference type="GeneID" id="94174549"/>
<feature type="compositionally biased region" description="Polar residues" evidence="1">
    <location>
        <begin position="193"/>
        <end position="204"/>
    </location>
</feature>
<dbReference type="EMBL" id="JAFHKP010000010">
    <property type="protein sequence ID" value="KAG5484239.1"/>
    <property type="molecule type" value="Genomic_DNA"/>
</dbReference>
<feature type="region of interest" description="Disordered" evidence="1">
    <location>
        <begin position="180"/>
        <end position="208"/>
    </location>
</feature>
<keyword evidence="4" id="KW-1185">Reference proteome</keyword>
<dbReference type="InterPro" id="IPR010441">
    <property type="entry name" value="CH_2"/>
</dbReference>
<dbReference type="GO" id="GO:0051493">
    <property type="term" value="P:regulation of cytoskeleton organization"/>
    <property type="evidence" value="ECO:0007669"/>
    <property type="project" value="TreeGrafter"/>
</dbReference>
<dbReference type="Proteomes" id="UP000674179">
    <property type="component" value="Chromosome 10"/>
</dbReference>
<protein>
    <recommendedName>
        <fullName evidence="2">CH-like domain-containing protein</fullName>
    </recommendedName>
</protein>